<sequence length="35" mass="3946">MISNRDLSTSRVHVNTSNLVALSAEEVAYRELKNK</sequence>
<organism evidence="1 2">
    <name type="scientific">Streptococcus oricebi</name>
    <dbReference type="NCBI Taxonomy" id="1547447"/>
    <lineage>
        <taxon>Bacteria</taxon>
        <taxon>Bacillati</taxon>
        <taxon>Bacillota</taxon>
        <taxon>Bacilli</taxon>
        <taxon>Lactobacillales</taxon>
        <taxon>Streptococcaceae</taxon>
        <taxon>Streptococcus</taxon>
    </lineage>
</organism>
<comment type="caution">
    <text evidence="1">The sequence shown here is derived from an EMBL/GenBank/DDBJ whole genome shotgun (WGS) entry which is preliminary data.</text>
</comment>
<dbReference type="Proteomes" id="UP001519296">
    <property type="component" value="Unassembled WGS sequence"/>
</dbReference>
<gene>
    <name evidence="1" type="ORF">C4K46_02555</name>
</gene>
<proteinExistence type="predicted"/>
<reference evidence="1 2" key="1">
    <citation type="submission" date="2018-02" db="EMBL/GenBank/DDBJ databases">
        <title>Draft genome sequence of Streptococcus oricebi CCUG 70868T type strain.</title>
        <authorList>
            <person name="Mendez V."/>
            <person name="Salva-Serra F."/>
            <person name="Jaen-Luchoro D."/>
            <person name="Gonzales-Siles L."/>
            <person name="Karlsson R."/>
            <person name="Engstrom-Jakobsson H."/>
            <person name="Busquets A."/>
            <person name="Gomila M."/>
            <person name="Pineiro-Iglesias B."/>
            <person name="Bennasar-Figueras A."/>
            <person name="Seeger M."/>
            <person name="Moore E."/>
        </authorList>
    </citation>
    <scope>NUCLEOTIDE SEQUENCE [LARGE SCALE GENOMIC DNA]</scope>
    <source>
        <strain evidence="1 2">CCUG 70868</strain>
    </source>
</reference>
<evidence type="ECO:0000313" key="1">
    <source>
        <dbReference type="EMBL" id="MBP2622816.1"/>
    </source>
</evidence>
<keyword evidence="2" id="KW-1185">Reference proteome</keyword>
<evidence type="ECO:0000313" key="2">
    <source>
        <dbReference type="Proteomes" id="UP001519296"/>
    </source>
</evidence>
<accession>A0ABS5B1V7</accession>
<protein>
    <submittedName>
        <fullName evidence="1">Ketohydroxyglutarate aldolase</fullName>
    </submittedName>
</protein>
<dbReference type="EMBL" id="PRDG01000001">
    <property type="protein sequence ID" value="MBP2622816.1"/>
    <property type="molecule type" value="Genomic_DNA"/>
</dbReference>
<name>A0ABS5B1V7_9STRE</name>